<accession>S7PUD4</accession>
<keyword evidence="3" id="KW-0206">Cytoskeleton</keyword>
<dbReference type="CDD" id="cd22292">
    <property type="entry name" value="cc_Cep135_MBD"/>
    <property type="match status" value="1"/>
</dbReference>
<feature type="coiled-coil region" evidence="5">
    <location>
        <begin position="185"/>
        <end position="402"/>
    </location>
</feature>
<dbReference type="PANTHER" id="PTHR20544:SF1">
    <property type="entry name" value="CENTROSOMAL PROTEIN 135KDA"/>
    <property type="match status" value="1"/>
</dbReference>
<keyword evidence="8" id="KW-1185">Reference proteome</keyword>
<dbReference type="eggNOG" id="ENOG502QT27">
    <property type="taxonomic scope" value="Eukaryota"/>
</dbReference>
<organism evidence="7 8">
    <name type="scientific">Myotis brandtii</name>
    <name type="common">Brandt's bat</name>
    <dbReference type="NCBI Taxonomy" id="109478"/>
    <lineage>
        <taxon>Eukaryota</taxon>
        <taxon>Metazoa</taxon>
        <taxon>Chordata</taxon>
        <taxon>Craniata</taxon>
        <taxon>Vertebrata</taxon>
        <taxon>Euteleostomi</taxon>
        <taxon>Mammalia</taxon>
        <taxon>Eutheria</taxon>
        <taxon>Laurasiatheria</taxon>
        <taxon>Chiroptera</taxon>
        <taxon>Yangochiroptera</taxon>
        <taxon>Vespertilionidae</taxon>
        <taxon>Myotis</taxon>
    </lineage>
</organism>
<evidence type="ECO:0000256" key="2">
    <source>
        <dbReference type="ARBA" id="ARBA00022490"/>
    </source>
</evidence>
<dbReference type="PANTHER" id="PTHR20544">
    <property type="entry name" value="CENTROSOMAL PROTEIN CEP135"/>
    <property type="match status" value="1"/>
</dbReference>
<feature type="compositionally biased region" description="Low complexity" evidence="6">
    <location>
        <begin position="1110"/>
        <end position="1119"/>
    </location>
</feature>
<evidence type="ECO:0000313" key="7">
    <source>
        <dbReference type="EMBL" id="EPQ14523.1"/>
    </source>
</evidence>
<dbReference type="GO" id="GO:0005814">
    <property type="term" value="C:centriole"/>
    <property type="evidence" value="ECO:0007669"/>
    <property type="project" value="UniProtKB-SubCell"/>
</dbReference>
<evidence type="ECO:0000256" key="3">
    <source>
        <dbReference type="ARBA" id="ARBA00023212"/>
    </source>
</evidence>
<name>S7PUD4_MYOBR</name>
<evidence type="ECO:0000313" key="8">
    <source>
        <dbReference type="Proteomes" id="UP000052978"/>
    </source>
</evidence>
<dbReference type="AlphaFoldDB" id="S7PUD4"/>
<dbReference type="SUPFAM" id="SSF57997">
    <property type="entry name" value="Tropomyosin"/>
    <property type="match status" value="2"/>
</dbReference>
<evidence type="ECO:0000256" key="5">
    <source>
        <dbReference type="SAM" id="Coils"/>
    </source>
</evidence>
<feature type="region of interest" description="Disordered" evidence="6">
    <location>
        <begin position="1100"/>
        <end position="1125"/>
    </location>
</feature>
<comment type="subcellular location">
    <subcellularLocation>
        <location evidence="1">Cytoplasm</location>
        <location evidence="1">Cytoskeleton</location>
        <location evidence="1">Microtubule organizing center</location>
        <location evidence="1">Centrosome</location>
        <location evidence="1">Centriole</location>
    </subcellularLocation>
</comment>
<keyword evidence="2" id="KW-0963">Cytoplasm</keyword>
<keyword evidence="5" id="KW-0175">Coiled coil</keyword>
<comment type="similarity">
    <text evidence="4">Belongs to the CEP135/TSGA10 family.</text>
</comment>
<evidence type="ECO:0000256" key="1">
    <source>
        <dbReference type="ARBA" id="ARBA00004114"/>
    </source>
</evidence>
<protein>
    <submittedName>
        <fullName evidence="7">Centrosomal protein of 135 kDa</fullName>
    </submittedName>
</protein>
<dbReference type="EMBL" id="KE163975">
    <property type="protein sequence ID" value="EPQ14523.1"/>
    <property type="molecule type" value="Genomic_DNA"/>
</dbReference>
<feature type="coiled-coil region" evidence="5">
    <location>
        <begin position="61"/>
        <end position="134"/>
    </location>
</feature>
<evidence type="ECO:0000256" key="4">
    <source>
        <dbReference type="ARBA" id="ARBA00038123"/>
    </source>
</evidence>
<evidence type="ECO:0000256" key="6">
    <source>
        <dbReference type="SAM" id="MobiDB-lite"/>
    </source>
</evidence>
<dbReference type="InterPro" id="IPR051877">
    <property type="entry name" value="Centriole_BasalBody_StrucProt"/>
</dbReference>
<sequence>MQEAIQRSGKAMRPSRLCCCHCQLDLVHTTESLRKSKLSAVKAEKESANFDFVLEPYKLENAKLSRENNELYLELMKLREQSAQHIKELKTTLKESTRETADLKFLNNQYVHKLKLLEKESKAKNEKIQQLQEKNLHAVVQTPGGKKRSIAFRRQRMQIDQPVPPSEVSSYPVPQPDDPYIADLLQVADNRIQELQQEVHQLQEKLAMMESGLRDYSKQIELREREIERLSNALDGGCSSDILSLETKNKTNEKIIAHLNIQVDFLQQANKDLEKHIQDLMETKETVTTEVVNLSNKNEKLCQELTEIDQLAQQLERHKEEVLETADKELGEAKKEIKRNISEMRNLEETMAKLQLELNLCHKEKERLSDELLIRSDLETVVHQLEQEKQRLSKKIESFGDTERELTLEVERMRLEHGIKRRDKSPSRLDTFLKGIEEERDFYKKELERLQHIIQRRSCSINYSAHEKASTFKMLEKGDYNSEIHLIARERDELQHMLERFEKHMEDIQANVKLLTAERDKLSVLYHEAQEELSSLRQESTQSTVSHNVVSLMEKEKEVAISDLRRVIAEKEALKDKLKSFQEMSLFGKSELEKTIEHLTYVNHQLENENCELKSKMLIMKESMESLENKAKFQAQKLSHVAGDSSLHKTEMNSLRIVNEQLQQSLDDYEHRLSIQRGELESAEAQIKMLEENIGKLHLKMTSQDQEAHVMKKTIGVIDKEKDFLQETVDEKTEQIANLQENLANKEKAIAQMKITFSEYESSLNQLKETLTNRDREINSLLRQLDATNKELDDVGRSKEISCKENRRLQDDLATMARENQEISLELEAAVQEKEEMKSRVHNYITEVSRWESLMAAKEKENQDLLDRFQMLHNRAEDWEVKAHQAEGKSSSVRLELLSIDTERRHLRERVELLEKEIQEHINAHHAYESQISSMTKAISRLEEELRHQEDEKATVFNDLSSLRELCIKLDSGKDIMTQQLNAKNLEYERVVMELENVKSESDLLKTQLSSERHTIKNLESLLATNRDKEFHSHLTSQEKDTEIQLLKEKLTLSESKLTSQSRENTMLRAKVAQLQTDHDAMKRQISTERYERERAIQEMRRHGLPTPPLSSTLKSPLHSPEHIN</sequence>
<dbReference type="Gene3D" id="1.10.287.1490">
    <property type="match status" value="1"/>
</dbReference>
<feature type="coiled-coil region" evidence="5">
    <location>
        <begin position="564"/>
        <end position="609"/>
    </location>
</feature>
<reference evidence="7 8" key="1">
    <citation type="journal article" date="2013" name="Nat. Commun.">
        <title>Genome analysis reveals insights into physiology and longevity of the Brandt's bat Myotis brandtii.</title>
        <authorList>
            <person name="Seim I."/>
            <person name="Fang X."/>
            <person name="Xiong Z."/>
            <person name="Lobanov A.V."/>
            <person name="Huang Z."/>
            <person name="Ma S."/>
            <person name="Feng Y."/>
            <person name="Turanov A.A."/>
            <person name="Zhu Y."/>
            <person name="Lenz T.L."/>
            <person name="Gerashchenko M.V."/>
            <person name="Fan D."/>
            <person name="Hee Yim S."/>
            <person name="Yao X."/>
            <person name="Jordan D."/>
            <person name="Xiong Y."/>
            <person name="Ma Y."/>
            <person name="Lyapunov A.N."/>
            <person name="Chen G."/>
            <person name="Kulakova O.I."/>
            <person name="Sun Y."/>
            <person name="Lee S.G."/>
            <person name="Bronson R.T."/>
            <person name="Moskalev A.A."/>
            <person name="Sunyaev S.R."/>
            <person name="Zhang G."/>
            <person name="Krogh A."/>
            <person name="Wang J."/>
            <person name="Gladyshev V.N."/>
        </authorList>
    </citation>
    <scope>NUCLEOTIDE SEQUENCE [LARGE SCALE GENOMIC DNA]</scope>
</reference>
<feature type="coiled-coil region" evidence="5">
    <location>
        <begin position="652"/>
        <end position="1001"/>
    </location>
</feature>
<feature type="coiled-coil region" evidence="5">
    <location>
        <begin position="487"/>
        <end position="539"/>
    </location>
</feature>
<dbReference type="Proteomes" id="UP000052978">
    <property type="component" value="Unassembled WGS sequence"/>
</dbReference>
<gene>
    <name evidence="7" type="ORF">D623_10026777</name>
</gene>
<proteinExistence type="inferred from homology"/>